<dbReference type="GeneID" id="82158217"/>
<name>A0ABX2AVH8_9BACT</name>
<feature type="signal peptide" evidence="4">
    <location>
        <begin position="1"/>
        <end position="20"/>
    </location>
</feature>
<evidence type="ECO:0000259" key="5">
    <source>
        <dbReference type="Pfam" id="PF07715"/>
    </source>
</evidence>
<keyword evidence="7" id="KW-0675">Receptor</keyword>
<dbReference type="InterPro" id="IPR041700">
    <property type="entry name" value="OMP_b-brl_3"/>
</dbReference>
<dbReference type="RefSeq" id="WP_172177261.1">
    <property type="nucleotide sequence ID" value="NZ_CASGIA010000012.1"/>
</dbReference>
<evidence type="ECO:0000256" key="2">
    <source>
        <dbReference type="ARBA" id="ARBA00023136"/>
    </source>
</evidence>
<organism evidence="7 8">
    <name type="scientific">Xylanibacter rodentium</name>
    <dbReference type="NCBI Taxonomy" id="2736289"/>
    <lineage>
        <taxon>Bacteria</taxon>
        <taxon>Pseudomonadati</taxon>
        <taxon>Bacteroidota</taxon>
        <taxon>Bacteroidia</taxon>
        <taxon>Bacteroidales</taxon>
        <taxon>Prevotellaceae</taxon>
        <taxon>Xylanibacter</taxon>
    </lineage>
</organism>
<evidence type="ECO:0000259" key="6">
    <source>
        <dbReference type="Pfam" id="PF14905"/>
    </source>
</evidence>
<dbReference type="Gene3D" id="2.60.40.1120">
    <property type="entry name" value="Carboxypeptidase-like, regulatory domain"/>
    <property type="match status" value="1"/>
</dbReference>
<dbReference type="Gene3D" id="2.40.170.20">
    <property type="entry name" value="TonB-dependent receptor, beta-barrel domain"/>
    <property type="match status" value="1"/>
</dbReference>
<comment type="caution">
    <text evidence="7">The sequence shown here is derived from an EMBL/GenBank/DDBJ whole genome shotgun (WGS) entry which is preliminary data.</text>
</comment>
<comment type="subcellular location">
    <subcellularLocation>
        <location evidence="1">Cell outer membrane</location>
    </subcellularLocation>
</comment>
<evidence type="ECO:0000256" key="4">
    <source>
        <dbReference type="SAM" id="SignalP"/>
    </source>
</evidence>
<evidence type="ECO:0000256" key="3">
    <source>
        <dbReference type="ARBA" id="ARBA00023237"/>
    </source>
</evidence>
<feature type="domain" description="Outer membrane protein beta-barrel" evidence="6">
    <location>
        <begin position="391"/>
        <end position="809"/>
    </location>
</feature>
<dbReference type="InterPro" id="IPR037066">
    <property type="entry name" value="Plug_dom_sf"/>
</dbReference>
<feature type="domain" description="TonB-dependent receptor plug" evidence="5">
    <location>
        <begin position="143"/>
        <end position="228"/>
    </location>
</feature>
<accession>A0ABX2AVH8</accession>
<keyword evidence="2" id="KW-0472">Membrane</keyword>
<dbReference type="Gene3D" id="2.170.130.10">
    <property type="entry name" value="TonB-dependent receptor, plug domain"/>
    <property type="match status" value="1"/>
</dbReference>
<proteinExistence type="predicted"/>
<evidence type="ECO:0000313" key="8">
    <source>
        <dbReference type="Proteomes" id="UP001193734"/>
    </source>
</evidence>
<keyword evidence="4" id="KW-0732">Signal</keyword>
<dbReference type="EMBL" id="JABKKE010000018">
    <property type="protein sequence ID" value="NPE14767.1"/>
    <property type="molecule type" value="Genomic_DNA"/>
</dbReference>
<sequence length="838" mass="93603">MKREFAAMLLVLAAASAATAQNKENVFTVKGILADSLTKQGEPYATVRITRKGEPAKALKMIATDKDGNFKVSMSGNGTMTLTASSMGRKDVVRDFTVTPGRKTVDMDTLFIGNADNELQQVVVTAQKPLVKADIDKIAYSIEDDPDSKSNTVLEMLRKVPMVTVDGEDNIKVNGKSSFKVYVNGKPNKMMSDNPTDVLKSLPANTVKRIEVITNPGPKYDAEGVGGIINIITTEGGFEGYTVTLSGNAGNRGAGGGAFGTVKQGKLTVSARYNYNHNENPENKSEGTRLTIGNVTEASSDLLSTGTNKSRYDSHSGSLEASYEIDTLRLVTMEFGLWGHDSKAQGGGTAQGKEPGTDRELYFGRTATSNDYSRFSINGGIDYQRTFANVKDRMLTLSYKISTNPQTSDSHSSYLDMRATDSQWQDFVNKLNEQRNDGQQNSTEHTFQADYTTPIGKIHTLEAGVKYILRNNTSENDRWERKLTDNDFAPDTDHSSHYKHRNDIMAAYTGYGLKLNKLSGRLGLRYEHTMQDVEYILGRGADFSKNFDDIVPSASIGYKLTDMQNIRLGYNMRIYRPGIWYLNPYFDDSNPTYITQGNPELTSEKTHTVNFSYSNFTPKVNINIYTGYSATNNSIEDVTELVSDVTLVDKGLQNPTGKDVIYSTYQNIGKVRSFDISGYVNWNATASTRIYANVYGRYSHLENGRELRNHGWYMSTNGGVQQTLPKDWRLSMNCFYQTPWIMLQGKGNTWLNYSMNVNKSFMKKRLTISAFASNFFKKYRTTKWTEQNTNFISENRNRMQLMRYGVSVNFRIGELKAGVKKAERTINNDDTKSGGNNS</sequence>
<protein>
    <submittedName>
        <fullName evidence="7">TonB-dependent receptor</fullName>
    </submittedName>
</protein>
<dbReference type="InterPro" id="IPR008969">
    <property type="entry name" value="CarboxyPept-like_regulatory"/>
</dbReference>
<dbReference type="PANTHER" id="PTHR40980:SF4">
    <property type="entry name" value="TONB-DEPENDENT RECEPTOR-LIKE BETA-BARREL DOMAIN-CONTAINING PROTEIN"/>
    <property type="match status" value="1"/>
</dbReference>
<dbReference type="SUPFAM" id="SSF56935">
    <property type="entry name" value="Porins"/>
    <property type="match status" value="1"/>
</dbReference>
<dbReference type="Proteomes" id="UP001193734">
    <property type="component" value="Unassembled WGS sequence"/>
</dbReference>
<keyword evidence="8" id="KW-1185">Reference proteome</keyword>
<dbReference type="PANTHER" id="PTHR40980">
    <property type="entry name" value="PLUG DOMAIN-CONTAINING PROTEIN"/>
    <property type="match status" value="1"/>
</dbReference>
<evidence type="ECO:0000256" key="1">
    <source>
        <dbReference type="ARBA" id="ARBA00004442"/>
    </source>
</evidence>
<dbReference type="Pfam" id="PF07715">
    <property type="entry name" value="Plug"/>
    <property type="match status" value="1"/>
</dbReference>
<reference evidence="7 8" key="1">
    <citation type="submission" date="2020-05" db="EMBL/GenBank/DDBJ databases">
        <title>Distinct polysaccharide utilization as determinants for interspecies competition between intestinal Prevotella spp.</title>
        <authorList>
            <person name="Galvez E.J.C."/>
            <person name="Iljazovic A."/>
            <person name="Strowig T."/>
        </authorList>
    </citation>
    <scope>NUCLEOTIDE SEQUENCE [LARGE SCALE GENOMIC DNA]</scope>
    <source>
        <strain evidence="7 8">PROD</strain>
    </source>
</reference>
<dbReference type="InterPro" id="IPR012910">
    <property type="entry name" value="Plug_dom"/>
</dbReference>
<gene>
    <name evidence="7" type="ORF">HPS55_10620</name>
</gene>
<evidence type="ECO:0000313" key="7">
    <source>
        <dbReference type="EMBL" id="NPE14767.1"/>
    </source>
</evidence>
<feature type="chain" id="PRO_5045185700" evidence="4">
    <location>
        <begin position="21"/>
        <end position="838"/>
    </location>
</feature>
<keyword evidence="3" id="KW-0998">Cell outer membrane</keyword>
<dbReference type="InterPro" id="IPR036942">
    <property type="entry name" value="Beta-barrel_TonB_sf"/>
</dbReference>
<dbReference type="SUPFAM" id="SSF49464">
    <property type="entry name" value="Carboxypeptidase regulatory domain-like"/>
    <property type="match status" value="1"/>
</dbReference>
<dbReference type="Pfam" id="PF14905">
    <property type="entry name" value="OMP_b-brl_3"/>
    <property type="match status" value="1"/>
</dbReference>